<keyword evidence="6" id="KW-0653">Protein transport</keyword>
<evidence type="ECO:0000256" key="8">
    <source>
        <dbReference type="SAM" id="Phobius"/>
    </source>
</evidence>
<proteinExistence type="inferred from homology"/>
<evidence type="ECO:0000256" key="7">
    <source>
        <dbReference type="SAM" id="MobiDB-lite"/>
    </source>
</evidence>
<evidence type="ECO:0000256" key="3">
    <source>
        <dbReference type="ARBA" id="ARBA00022692"/>
    </source>
</evidence>
<evidence type="ECO:0000256" key="5">
    <source>
        <dbReference type="ARBA" id="ARBA00023136"/>
    </source>
</evidence>
<protein>
    <submittedName>
        <fullName evidence="11">MotA/TolQ/ExbB proton channel family protein</fullName>
    </submittedName>
</protein>
<feature type="transmembrane region" description="Helical" evidence="8">
    <location>
        <begin position="47"/>
        <end position="68"/>
    </location>
</feature>
<evidence type="ECO:0000259" key="10">
    <source>
        <dbReference type="Pfam" id="PF01618"/>
    </source>
</evidence>
<comment type="subcellular location">
    <subcellularLocation>
        <location evidence="1">Cell membrane</location>
        <topology evidence="1">Multi-pass membrane protein</topology>
    </subcellularLocation>
    <subcellularLocation>
        <location evidence="6">Membrane</location>
        <topology evidence="6">Multi-pass membrane protein</topology>
    </subcellularLocation>
</comment>
<feature type="transmembrane region" description="Helical" evidence="8">
    <location>
        <begin position="144"/>
        <end position="169"/>
    </location>
</feature>
<sequence>MSRIGTAALLMVALLGFTPMVVAAQQPGLPPFKIELRQLFHDGGVIGYIICGLSLAMVALIIEHWLTIRRGTLMPARLAEDAHRLILQGQFKAAEEVCRQRPSFLADLLIAGLAEIELGYAAVEKAMEDAAAQQTARLLRKIEYLSVISTVAPMLGLMGTVWGMILAFMEFERKANPQVSELAPGVYKALITTLFGLVVAVPAIAAFAYFRNRVDELVAQSSLLAEQIFADYKRAVAARRRALRQKARRAAPPSGPRSPGRERPA</sequence>
<gene>
    <name evidence="11" type="ORF">ENS64_16845</name>
</gene>
<keyword evidence="3 8" id="KW-0812">Transmembrane</keyword>
<dbReference type="InterPro" id="IPR050790">
    <property type="entry name" value="ExbB/TolQ_transport"/>
</dbReference>
<evidence type="ECO:0000256" key="2">
    <source>
        <dbReference type="ARBA" id="ARBA00022475"/>
    </source>
</evidence>
<keyword evidence="2" id="KW-1003">Cell membrane</keyword>
<accession>A0A7C4LN80</accession>
<keyword evidence="4 8" id="KW-1133">Transmembrane helix</keyword>
<organism evidence="11">
    <name type="scientific">Schlesneria paludicola</name>
    <dbReference type="NCBI Taxonomy" id="360056"/>
    <lineage>
        <taxon>Bacteria</taxon>
        <taxon>Pseudomonadati</taxon>
        <taxon>Planctomycetota</taxon>
        <taxon>Planctomycetia</taxon>
        <taxon>Planctomycetales</taxon>
        <taxon>Planctomycetaceae</taxon>
        <taxon>Schlesneria</taxon>
    </lineage>
</organism>
<feature type="chain" id="PRO_5027684419" evidence="9">
    <location>
        <begin position="24"/>
        <end position="265"/>
    </location>
</feature>
<evidence type="ECO:0000256" key="9">
    <source>
        <dbReference type="SAM" id="SignalP"/>
    </source>
</evidence>
<evidence type="ECO:0000256" key="4">
    <source>
        <dbReference type="ARBA" id="ARBA00022989"/>
    </source>
</evidence>
<comment type="similarity">
    <text evidence="6">Belongs to the exbB/tolQ family.</text>
</comment>
<dbReference type="GO" id="GO:0005886">
    <property type="term" value="C:plasma membrane"/>
    <property type="evidence" value="ECO:0007669"/>
    <property type="project" value="UniProtKB-SubCell"/>
</dbReference>
<comment type="caution">
    <text evidence="11">The sequence shown here is derived from an EMBL/GenBank/DDBJ whole genome shotgun (WGS) entry which is preliminary data.</text>
</comment>
<feature type="domain" description="MotA/TolQ/ExbB proton channel" evidence="10">
    <location>
        <begin position="118"/>
        <end position="220"/>
    </location>
</feature>
<dbReference type="GO" id="GO:0017038">
    <property type="term" value="P:protein import"/>
    <property type="evidence" value="ECO:0007669"/>
    <property type="project" value="TreeGrafter"/>
</dbReference>
<dbReference type="InterPro" id="IPR002898">
    <property type="entry name" value="MotA_ExbB_proton_chnl"/>
</dbReference>
<dbReference type="AlphaFoldDB" id="A0A7C4LN80"/>
<evidence type="ECO:0000256" key="1">
    <source>
        <dbReference type="ARBA" id="ARBA00004651"/>
    </source>
</evidence>
<feature type="region of interest" description="Disordered" evidence="7">
    <location>
        <begin position="243"/>
        <end position="265"/>
    </location>
</feature>
<dbReference type="PANTHER" id="PTHR30625:SF17">
    <property type="entry name" value="TOLQ-RELATED"/>
    <property type="match status" value="1"/>
</dbReference>
<keyword evidence="6" id="KW-0813">Transport</keyword>
<keyword evidence="9" id="KW-0732">Signal</keyword>
<keyword evidence="5 8" id="KW-0472">Membrane</keyword>
<evidence type="ECO:0000256" key="6">
    <source>
        <dbReference type="RuleBase" id="RU004057"/>
    </source>
</evidence>
<feature type="transmembrane region" description="Helical" evidence="8">
    <location>
        <begin position="189"/>
        <end position="210"/>
    </location>
</feature>
<name>A0A7C4LN80_9PLAN</name>
<feature type="signal peptide" evidence="9">
    <location>
        <begin position="1"/>
        <end position="23"/>
    </location>
</feature>
<reference evidence="11" key="1">
    <citation type="journal article" date="2020" name="mSystems">
        <title>Genome- and Community-Level Interaction Insights into Carbon Utilization and Element Cycling Functions of Hydrothermarchaeota in Hydrothermal Sediment.</title>
        <authorList>
            <person name="Zhou Z."/>
            <person name="Liu Y."/>
            <person name="Xu W."/>
            <person name="Pan J."/>
            <person name="Luo Z.H."/>
            <person name="Li M."/>
        </authorList>
    </citation>
    <scope>NUCLEOTIDE SEQUENCE [LARGE SCALE GENOMIC DNA]</scope>
    <source>
        <strain evidence="11">SpSt-508</strain>
    </source>
</reference>
<dbReference type="Pfam" id="PF01618">
    <property type="entry name" value="MotA_ExbB"/>
    <property type="match status" value="1"/>
</dbReference>
<dbReference type="PANTHER" id="PTHR30625">
    <property type="entry name" value="PROTEIN TOLQ"/>
    <property type="match status" value="1"/>
</dbReference>
<evidence type="ECO:0000313" key="11">
    <source>
        <dbReference type="EMBL" id="HGT40914.1"/>
    </source>
</evidence>
<dbReference type="EMBL" id="DSVQ01000019">
    <property type="protein sequence ID" value="HGT40914.1"/>
    <property type="molecule type" value="Genomic_DNA"/>
</dbReference>